<dbReference type="InterPro" id="IPR001128">
    <property type="entry name" value="Cyt_P450"/>
</dbReference>
<evidence type="ECO:0000256" key="11">
    <source>
        <dbReference type="SAM" id="Phobius"/>
    </source>
</evidence>
<dbReference type="InterPro" id="IPR002401">
    <property type="entry name" value="Cyt_P450_E_grp-I"/>
</dbReference>
<keyword evidence="7 9" id="KW-0408">Iron</keyword>
<evidence type="ECO:0000313" key="13">
    <source>
        <dbReference type="Proteomes" id="UP000807469"/>
    </source>
</evidence>
<keyword evidence="5 9" id="KW-0479">Metal-binding</keyword>
<dbReference type="EMBL" id="MU155202">
    <property type="protein sequence ID" value="KAF9479967.1"/>
    <property type="molecule type" value="Genomic_DNA"/>
</dbReference>
<reference evidence="12" key="1">
    <citation type="submission" date="2020-11" db="EMBL/GenBank/DDBJ databases">
        <authorList>
            <consortium name="DOE Joint Genome Institute"/>
            <person name="Ahrendt S."/>
            <person name="Riley R."/>
            <person name="Andreopoulos W."/>
            <person name="Labutti K."/>
            <person name="Pangilinan J."/>
            <person name="Ruiz-Duenas F.J."/>
            <person name="Barrasa J.M."/>
            <person name="Sanchez-Garcia M."/>
            <person name="Camarero S."/>
            <person name="Miyauchi S."/>
            <person name="Serrano A."/>
            <person name="Linde D."/>
            <person name="Babiker R."/>
            <person name="Drula E."/>
            <person name="Ayuso-Fernandez I."/>
            <person name="Pacheco R."/>
            <person name="Padilla G."/>
            <person name="Ferreira P."/>
            <person name="Barriuso J."/>
            <person name="Kellner H."/>
            <person name="Castanera R."/>
            <person name="Alfaro M."/>
            <person name="Ramirez L."/>
            <person name="Pisabarro A.G."/>
            <person name="Kuo A."/>
            <person name="Tritt A."/>
            <person name="Lipzen A."/>
            <person name="He G."/>
            <person name="Yan M."/>
            <person name="Ng V."/>
            <person name="Cullen D."/>
            <person name="Martin F."/>
            <person name="Rosso M.-N."/>
            <person name="Henrissat B."/>
            <person name="Hibbett D."/>
            <person name="Martinez A.T."/>
            <person name="Grigoriev I.V."/>
        </authorList>
    </citation>
    <scope>NUCLEOTIDE SEQUENCE</scope>
    <source>
        <strain evidence="12">CIRM-BRFM 674</strain>
    </source>
</reference>
<keyword evidence="11" id="KW-0472">Membrane</keyword>
<dbReference type="GO" id="GO:0005506">
    <property type="term" value="F:iron ion binding"/>
    <property type="evidence" value="ECO:0007669"/>
    <property type="project" value="InterPro"/>
</dbReference>
<dbReference type="PANTHER" id="PTHR46300:SF5">
    <property type="entry name" value="CYTOCHROME P450"/>
    <property type="match status" value="1"/>
</dbReference>
<protein>
    <submittedName>
        <fullName evidence="12">Cytochrome P450</fullName>
    </submittedName>
</protein>
<dbReference type="PANTHER" id="PTHR46300">
    <property type="entry name" value="P450, PUTATIVE (EUROFUNG)-RELATED-RELATED"/>
    <property type="match status" value="1"/>
</dbReference>
<evidence type="ECO:0000256" key="7">
    <source>
        <dbReference type="ARBA" id="ARBA00023004"/>
    </source>
</evidence>
<name>A0A9P5Z202_9AGAR</name>
<keyword evidence="11" id="KW-0812">Transmembrane</keyword>
<dbReference type="GO" id="GO:0020037">
    <property type="term" value="F:heme binding"/>
    <property type="evidence" value="ECO:0007669"/>
    <property type="project" value="InterPro"/>
</dbReference>
<sequence length="510" mass="58015">MSYFGTTATLIVALLLAGITKLLFKRKAQTTSYAPGPKPKPLIGNLLDIPSKHAARVFARWGKTYNSDILFASTLGNHILVLNKLEDVEELLDRRSRIYSDRQVVPMMKLMGWDHNIGLLQYGDKWRVHRKICQQNFNARAALDYQPMIKSKINDLLQGLLVSPERFEEHNKTFSTSIPLASMYGYDVDTLDHQWVKLADESLLMGAKLLLPGASLINVFPFLQHIPEWFPGASTRRTAGEVKKLTDYLIKSPFDWVKKRMQEGMSVPSLVTNYLESKGKDATPEDEIIVSDIAYSIYVGASDTTISLGLTFLYLMTIHPEIQKKAQAEIDRVTGGSRLPDFEDRSSLPYIEAMYRELMRWMPPVPLGLPHRLTEDDEYKGYFIPKGTAVMANIWAMSRDEERYPEPHLFKPERFLDENGEINDDDHILAFGFGRRICVGKHVATHIIWMMITSIIAAFDVSKAKDNFGNDIEIEDDYTDYGALLHKSSFKCSIKPRSAAARELILEKEN</sequence>
<evidence type="ECO:0000256" key="1">
    <source>
        <dbReference type="ARBA" id="ARBA00001971"/>
    </source>
</evidence>
<dbReference type="OrthoDB" id="2789670at2759"/>
<dbReference type="InterPro" id="IPR050364">
    <property type="entry name" value="Cytochrome_P450_fung"/>
</dbReference>
<comment type="cofactor">
    <cofactor evidence="1 9">
        <name>heme</name>
        <dbReference type="ChEBI" id="CHEBI:30413"/>
    </cofactor>
</comment>
<dbReference type="GO" id="GO:0004497">
    <property type="term" value="F:monooxygenase activity"/>
    <property type="evidence" value="ECO:0007669"/>
    <property type="project" value="UniProtKB-KW"/>
</dbReference>
<accession>A0A9P5Z202</accession>
<comment type="similarity">
    <text evidence="3 10">Belongs to the cytochrome P450 family.</text>
</comment>
<dbReference type="InterPro" id="IPR017972">
    <property type="entry name" value="Cyt_P450_CS"/>
</dbReference>
<dbReference type="Gene3D" id="1.10.630.10">
    <property type="entry name" value="Cytochrome P450"/>
    <property type="match status" value="1"/>
</dbReference>
<organism evidence="12 13">
    <name type="scientific">Pholiota conissans</name>
    <dbReference type="NCBI Taxonomy" id="109636"/>
    <lineage>
        <taxon>Eukaryota</taxon>
        <taxon>Fungi</taxon>
        <taxon>Dikarya</taxon>
        <taxon>Basidiomycota</taxon>
        <taxon>Agaricomycotina</taxon>
        <taxon>Agaricomycetes</taxon>
        <taxon>Agaricomycetidae</taxon>
        <taxon>Agaricales</taxon>
        <taxon>Agaricineae</taxon>
        <taxon>Strophariaceae</taxon>
        <taxon>Pholiota</taxon>
    </lineage>
</organism>
<dbReference type="PROSITE" id="PS00086">
    <property type="entry name" value="CYTOCHROME_P450"/>
    <property type="match status" value="1"/>
</dbReference>
<evidence type="ECO:0000256" key="3">
    <source>
        <dbReference type="ARBA" id="ARBA00010617"/>
    </source>
</evidence>
<keyword evidence="8 10" id="KW-0503">Monooxygenase</keyword>
<evidence type="ECO:0000256" key="10">
    <source>
        <dbReference type="RuleBase" id="RU000461"/>
    </source>
</evidence>
<evidence type="ECO:0000256" key="4">
    <source>
        <dbReference type="ARBA" id="ARBA00022617"/>
    </source>
</evidence>
<feature type="transmembrane region" description="Helical" evidence="11">
    <location>
        <begin position="6"/>
        <end position="24"/>
    </location>
</feature>
<keyword evidence="4 9" id="KW-0349">Heme</keyword>
<comment type="pathway">
    <text evidence="2">Secondary metabolite biosynthesis.</text>
</comment>
<evidence type="ECO:0000256" key="8">
    <source>
        <dbReference type="ARBA" id="ARBA00023033"/>
    </source>
</evidence>
<dbReference type="InterPro" id="IPR036396">
    <property type="entry name" value="Cyt_P450_sf"/>
</dbReference>
<evidence type="ECO:0000256" key="2">
    <source>
        <dbReference type="ARBA" id="ARBA00005179"/>
    </source>
</evidence>
<dbReference type="SUPFAM" id="SSF48264">
    <property type="entry name" value="Cytochrome P450"/>
    <property type="match status" value="1"/>
</dbReference>
<evidence type="ECO:0000313" key="12">
    <source>
        <dbReference type="EMBL" id="KAF9479967.1"/>
    </source>
</evidence>
<gene>
    <name evidence="12" type="ORF">BDN70DRAFT_981491</name>
</gene>
<feature type="binding site" description="axial binding residue" evidence="9">
    <location>
        <position position="438"/>
    </location>
    <ligand>
        <name>heme</name>
        <dbReference type="ChEBI" id="CHEBI:30413"/>
    </ligand>
    <ligandPart>
        <name>Fe</name>
        <dbReference type="ChEBI" id="CHEBI:18248"/>
    </ligandPart>
</feature>
<dbReference type="Proteomes" id="UP000807469">
    <property type="component" value="Unassembled WGS sequence"/>
</dbReference>
<keyword evidence="6 10" id="KW-0560">Oxidoreductase</keyword>
<proteinExistence type="inferred from homology"/>
<keyword evidence="11" id="KW-1133">Transmembrane helix</keyword>
<dbReference type="GO" id="GO:0016705">
    <property type="term" value="F:oxidoreductase activity, acting on paired donors, with incorporation or reduction of molecular oxygen"/>
    <property type="evidence" value="ECO:0007669"/>
    <property type="project" value="InterPro"/>
</dbReference>
<evidence type="ECO:0000256" key="9">
    <source>
        <dbReference type="PIRSR" id="PIRSR602401-1"/>
    </source>
</evidence>
<evidence type="ECO:0000256" key="6">
    <source>
        <dbReference type="ARBA" id="ARBA00023002"/>
    </source>
</evidence>
<dbReference type="PRINTS" id="PR00463">
    <property type="entry name" value="EP450I"/>
</dbReference>
<dbReference type="AlphaFoldDB" id="A0A9P5Z202"/>
<dbReference type="CDD" id="cd11065">
    <property type="entry name" value="CYP64-like"/>
    <property type="match status" value="1"/>
</dbReference>
<keyword evidence="13" id="KW-1185">Reference proteome</keyword>
<evidence type="ECO:0000256" key="5">
    <source>
        <dbReference type="ARBA" id="ARBA00022723"/>
    </source>
</evidence>
<dbReference type="Pfam" id="PF00067">
    <property type="entry name" value="p450"/>
    <property type="match status" value="1"/>
</dbReference>
<comment type="caution">
    <text evidence="12">The sequence shown here is derived from an EMBL/GenBank/DDBJ whole genome shotgun (WGS) entry which is preliminary data.</text>
</comment>